<name>A0A9X2A4I1_9BACI</name>
<dbReference type="GO" id="GO:0005737">
    <property type="term" value="C:cytoplasm"/>
    <property type="evidence" value="ECO:0007669"/>
    <property type="project" value="TreeGrafter"/>
</dbReference>
<dbReference type="EMBL" id="JAKRYL010000005">
    <property type="protein sequence ID" value="MCL7746807.1"/>
    <property type="molecule type" value="Genomic_DNA"/>
</dbReference>
<reference evidence="12" key="1">
    <citation type="submission" date="2022-02" db="EMBL/GenBank/DDBJ databases">
        <title>Halalkalibacter sp. nov. isolated from Lonar Lake, India.</title>
        <authorList>
            <person name="Joshi A."/>
            <person name="Thite S."/>
            <person name="Lodha T."/>
        </authorList>
    </citation>
    <scope>NUCLEOTIDE SEQUENCE</scope>
    <source>
        <strain evidence="12">MEB205</strain>
    </source>
</reference>
<evidence type="ECO:0000256" key="10">
    <source>
        <dbReference type="PIRSR" id="PIRSR005096-2"/>
    </source>
</evidence>
<proteinExistence type="inferred from homology"/>
<accession>A0A9X2A4I1</accession>
<evidence type="ECO:0000256" key="6">
    <source>
        <dbReference type="ARBA" id="ARBA00023235"/>
    </source>
</evidence>
<evidence type="ECO:0000256" key="3">
    <source>
        <dbReference type="ARBA" id="ARBA00006206"/>
    </source>
</evidence>
<dbReference type="NCBIfam" id="NF008277">
    <property type="entry name" value="PRK11055.1"/>
    <property type="match status" value="1"/>
</dbReference>
<sequence>MRVMKEFFGKLNGKEVTSFILRNSKGMEMTCLNYGGIITRLLTPDCEGKVEDVVLGFDNVEDYEHHSPYFGAIVGRFAGRISGAEFELDGKSYRLLKNDGENHLHGGNEGFSHVIWEAETFEAEDRVGVTFSYLSKDGEEGYPGNLDVSVTYTLTEENELLIDYSATSDQTTIVNLTNHTYFNLSGDLKEDILDHTLTINSSEFLELKPDLMPTGEKLRVDDTPFDFRNGRKISDGAVSEYEQNILAGRGYDHPFMLNANNNKEIKLKDDKSGRVLVIETDEPCVVLYTGTQIEDNYEVKGVQARKYLGLCLETQGAPDSINQPHFPSPVLRAGERYETRTRYAFGVE</sequence>
<keyword evidence="13" id="KW-1185">Reference proteome</keyword>
<dbReference type="InterPro" id="IPR018052">
    <property type="entry name" value="Ald1_epimerase_CS"/>
</dbReference>
<comment type="catalytic activity">
    <reaction evidence="1 8">
        <text>alpha-D-glucose = beta-D-glucose</text>
        <dbReference type="Rhea" id="RHEA:10264"/>
        <dbReference type="ChEBI" id="CHEBI:15903"/>
        <dbReference type="ChEBI" id="CHEBI:17925"/>
        <dbReference type="EC" id="5.1.3.3"/>
    </reaction>
</comment>
<dbReference type="PANTHER" id="PTHR10091">
    <property type="entry name" value="ALDOSE-1-EPIMERASE"/>
    <property type="match status" value="1"/>
</dbReference>
<dbReference type="GO" id="GO:0006006">
    <property type="term" value="P:glucose metabolic process"/>
    <property type="evidence" value="ECO:0007669"/>
    <property type="project" value="TreeGrafter"/>
</dbReference>
<dbReference type="CDD" id="cd09019">
    <property type="entry name" value="galactose_mutarotase_like"/>
    <property type="match status" value="1"/>
</dbReference>
<dbReference type="PANTHER" id="PTHR10091:SF0">
    <property type="entry name" value="GALACTOSE MUTAROTASE"/>
    <property type="match status" value="1"/>
</dbReference>
<feature type="binding site" evidence="11">
    <location>
        <begin position="179"/>
        <end position="181"/>
    </location>
    <ligand>
        <name>beta-D-galactose</name>
        <dbReference type="ChEBI" id="CHEBI:27667"/>
    </ligand>
</feature>
<dbReference type="Pfam" id="PF01263">
    <property type="entry name" value="Aldose_epim"/>
    <property type="match status" value="1"/>
</dbReference>
<keyword evidence="7 8" id="KW-0119">Carbohydrate metabolism</keyword>
<dbReference type="EC" id="5.1.3.3" evidence="4 8"/>
<dbReference type="InterPro" id="IPR011013">
    <property type="entry name" value="Gal_mutarotase_sf_dom"/>
</dbReference>
<evidence type="ECO:0000313" key="13">
    <source>
        <dbReference type="Proteomes" id="UP001139150"/>
    </source>
</evidence>
<feature type="binding site" evidence="10">
    <location>
        <position position="252"/>
    </location>
    <ligand>
        <name>beta-D-galactose</name>
        <dbReference type="ChEBI" id="CHEBI:27667"/>
    </ligand>
</feature>
<evidence type="ECO:0000256" key="1">
    <source>
        <dbReference type="ARBA" id="ARBA00001614"/>
    </source>
</evidence>
<feature type="active site" description="Proton acceptor" evidence="9">
    <location>
        <position position="313"/>
    </location>
</feature>
<dbReference type="RefSeq" id="WP_250095718.1">
    <property type="nucleotide sequence ID" value="NZ_JAKRYL010000005.1"/>
</dbReference>
<comment type="similarity">
    <text evidence="3 8">Belongs to the aldose epimerase family.</text>
</comment>
<evidence type="ECO:0000313" key="12">
    <source>
        <dbReference type="EMBL" id="MCL7746807.1"/>
    </source>
</evidence>
<comment type="pathway">
    <text evidence="2 8">Carbohydrate metabolism; hexose metabolism.</text>
</comment>
<dbReference type="InterPro" id="IPR015443">
    <property type="entry name" value="Aldose_1-epimerase"/>
</dbReference>
<dbReference type="PIRSF" id="PIRSF005096">
    <property type="entry name" value="GALM"/>
    <property type="match status" value="1"/>
</dbReference>
<evidence type="ECO:0000256" key="7">
    <source>
        <dbReference type="ARBA" id="ARBA00023277"/>
    </source>
</evidence>
<dbReference type="PROSITE" id="PS00545">
    <property type="entry name" value="ALDOSE_1_EPIMERASE"/>
    <property type="match status" value="1"/>
</dbReference>
<evidence type="ECO:0000256" key="8">
    <source>
        <dbReference type="PIRNR" id="PIRNR005096"/>
    </source>
</evidence>
<dbReference type="GO" id="GO:0033499">
    <property type="term" value="P:galactose catabolic process via UDP-galactose, Leloir pathway"/>
    <property type="evidence" value="ECO:0007669"/>
    <property type="project" value="TreeGrafter"/>
</dbReference>
<evidence type="ECO:0000256" key="11">
    <source>
        <dbReference type="PIRSR" id="PIRSR005096-3"/>
    </source>
</evidence>
<feature type="active site" description="Proton donor" evidence="9">
    <location>
        <position position="179"/>
    </location>
</feature>
<dbReference type="GO" id="GO:0030246">
    <property type="term" value="F:carbohydrate binding"/>
    <property type="evidence" value="ECO:0007669"/>
    <property type="project" value="InterPro"/>
</dbReference>
<dbReference type="GO" id="GO:0004034">
    <property type="term" value="F:aldose 1-epimerase activity"/>
    <property type="evidence" value="ECO:0007669"/>
    <property type="project" value="UniProtKB-EC"/>
</dbReference>
<gene>
    <name evidence="12" type="ORF">MF646_06685</name>
</gene>
<evidence type="ECO:0000256" key="9">
    <source>
        <dbReference type="PIRSR" id="PIRSR005096-1"/>
    </source>
</evidence>
<dbReference type="Proteomes" id="UP001139150">
    <property type="component" value="Unassembled WGS sequence"/>
</dbReference>
<dbReference type="AlphaFoldDB" id="A0A9X2A4I1"/>
<comment type="caution">
    <text evidence="12">The sequence shown here is derived from an EMBL/GenBank/DDBJ whole genome shotgun (WGS) entry which is preliminary data.</text>
</comment>
<protein>
    <recommendedName>
        <fullName evidence="5 8">Aldose 1-epimerase</fullName>
        <ecNumber evidence="4 8">5.1.3.3</ecNumber>
    </recommendedName>
</protein>
<evidence type="ECO:0000256" key="4">
    <source>
        <dbReference type="ARBA" id="ARBA00013185"/>
    </source>
</evidence>
<dbReference type="InterPro" id="IPR014718">
    <property type="entry name" value="GH-type_carb-bd"/>
</dbReference>
<organism evidence="12 13">
    <name type="scientific">Halalkalibacter alkaliphilus</name>
    <dbReference type="NCBI Taxonomy" id="2917993"/>
    <lineage>
        <taxon>Bacteria</taxon>
        <taxon>Bacillati</taxon>
        <taxon>Bacillota</taxon>
        <taxon>Bacilli</taxon>
        <taxon>Bacillales</taxon>
        <taxon>Bacillaceae</taxon>
        <taxon>Halalkalibacter</taxon>
    </lineage>
</organism>
<evidence type="ECO:0000256" key="5">
    <source>
        <dbReference type="ARBA" id="ARBA00014165"/>
    </source>
</evidence>
<dbReference type="Gene3D" id="2.70.98.10">
    <property type="match status" value="1"/>
</dbReference>
<dbReference type="InterPro" id="IPR008183">
    <property type="entry name" value="Aldose_1/G6P_1-epimerase"/>
</dbReference>
<dbReference type="SUPFAM" id="SSF74650">
    <property type="entry name" value="Galactose mutarotase-like"/>
    <property type="match status" value="1"/>
</dbReference>
<dbReference type="InterPro" id="IPR047215">
    <property type="entry name" value="Galactose_mutarotase-like"/>
</dbReference>
<evidence type="ECO:0000256" key="2">
    <source>
        <dbReference type="ARBA" id="ARBA00005028"/>
    </source>
</evidence>
<keyword evidence="6 8" id="KW-0413">Isomerase</keyword>